<accession>A0ABS8I140</accession>
<dbReference type="Proteomes" id="UP001199525">
    <property type="component" value="Unassembled WGS sequence"/>
</dbReference>
<proteinExistence type="predicted"/>
<keyword evidence="1" id="KW-0732">Signal</keyword>
<evidence type="ECO:0000256" key="1">
    <source>
        <dbReference type="SAM" id="SignalP"/>
    </source>
</evidence>
<dbReference type="InterPro" id="IPR022519">
    <property type="entry name" value="Gloeo/Verruco_rpt"/>
</dbReference>
<organism evidence="2 3">
    <name type="scientific">Nostoc favosum CHAB5714</name>
    <dbReference type="NCBI Taxonomy" id="2780399"/>
    <lineage>
        <taxon>Bacteria</taxon>
        <taxon>Bacillati</taxon>
        <taxon>Cyanobacteriota</taxon>
        <taxon>Cyanophyceae</taxon>
        <taxon>Nostocales</taxon>
        <taxon>Nostocaceae</taxon>
        <taxon>Nostoc</taxon>
        <taxon>Nostoc favosum</taxon>
    </lineage>
</organism>
<comment type="caution">
    <text evidence="2">The sequence shown here is derived from an EMBL/GenBank/DDBJ whole genome shotgun (WGS) entry which is preliminary data.</text>
</comment>
<gene>
    <name evidence="2" type="ORF">LC586_01535</name>
</gene>
<evidence type="ECO:0000313" key="3">
    <source>
        <dbReference type="Proteomes" id="UP001199525"/>
    </source>
</evidence>
<dbReference type="NCBIfam" id="TIGR03803">
    <property type="entry name" value="Gloeo_Verruco"/>
    <property type="match status" value="7"/>
</dbReference>
<feature type="chain" id="PRO_5047055017" evidence="1">
    <location>
        <begin position="37"/>
        <end position="401"/>
    </location>
</feature>
<sequence length="401" mass="40613">MSKQIFVGVNVNKMNLCKQRQSKNSVLILTSLAVLASPLVLPLPQASAQTLTTVVNFNGTNGAAPRAGVLAGKDGNLYGTTSAGGSQNQGTAFKLTGSNFSTLTTLVNFTGTNGTNPVARLFQASDDNLYGATFTGGTNNLGTLFKLEKTTFTNLTTLLNFNGTNGANPAGRLISGSDGNLWGITSAGGVNSRGTVFKIPLTGGVPTILVNFNGTNGATPLARLQLGSDGNYYGSASAGGATNDGVVYKLTPAGAITSYNFSGANGRNPRSALIESDKFLYGTSFLGGASNRGAIFRFPLGGGTPVIVASFNGSNGANPTAALTKGSDGNFYGTTSTGGANNKGGIYRLTPGGTLTLLFSFNGTNGATPESTLIQLANGEFYGTTSAEGASGGGTVFKFTP</sequence>
<evidence type="ECO:0000313" key="2">
    <source>
        <dbReference type="EMBL" id="MCC5597954.1"/>
    </source>
</evidence>
<keyword evidence="3" id="KW-1185">Reference proteome</keyword>
<dbReference type="EMBL" id="JAIVFQ010000001">
    <property type="protein sequence ID" value="MCC5597954.1"/>
    <property type="molecule type" value="Genomic_DNA"/>
</dbReference>
<protein>
    <submittedName>
        <fullName evidence="2">Uncharacterized protein</fullName>
    </submittedName>
</protein>
<reference evidence="2 3" key="1">
    <citation type="journal article" date="2021" name="Microorganisms">
        <title>Genome Evolution of Filamentous Cyanobacterium Nostoc Species: From Facultative Symbiosis to Free Living.</title>
        <authorList>
            <person name="Huo D."/>
            <person name="Li H."/>
            <person name="Cai F."/>
            <person name="Guo X."/>
            <person name="Qiao Z."/>
            <person name="Wang W."/>
            <person name="Yu G."/>
            <person name="Li R."/>
        </authorList>
    </citation>
    <scope>NUCLEOTIDE SEQUENCE [LARGE SCALE GENOMIC DNA]</scope>
    <source>
        <strain evidence="2 3">CHAB 5714</strain>
    </source>
</reference>
<name>A0ABS8I140_9NOSO</name>
<dbReference type="SUPFAM" id="SSF63829">
    <property type="entry name" value="Calcium-dependent phosphotriesterase"/>
    <property type="match status" value="1"/>
</dbReference>
<feature type="signal peptide" evidence="1">
    <location>
        <begin position="1"/>
        <end position="36"/>
    </location>
</feature>
<dbReference type="Gene3D" id="2.115.10.10">
    <property type="entry name" value="Tachylectin 2"/>
    <property type="match status" value="1"/>
</dbReference>